<dbReference type="PROSITE" id="PS00517">
    <property type="entry name" value="RNASE_3_1"/>
    <property type="match status" value="1"/>
</dbReference>
<evidence type="ECO:0000313" key="18">
    <source>
        <dbReference type="EMBL" id="RBP68277.1"/>
    </source>
</evidence>
<dbReference type="InterPro" id="IPR011907">
    <property type="entry name" value="RNase_III"/>
</dbReference>
<keyword evidence="6 15" id="KW-0698">rRNA processing</keyword>
<accession>A0A366IBX8</accession>
<dbReference type="CDD" id="cd00593">
    <property type="entry name" value="RIBOc"/>
    <property type="match status" value="1"/>
</dbReference>
<keyword evidence="8 15" id="KW-0819">tRNA processing</keyword>
<dbReference type="PANTHER" id="PTHR11207">
    <property type="entry name" value="RIBONUCLEASE III"/>
    <property type="match status" value="1"/>
</dbReference>
<dbReference type="Pfam" id="PF14622">
    <property type="entry name" value="Ribonucleas_3_3"/>
    <property type="match status" value="1"/>
</dbReference>
<keyword evidence="11 15" id="KW-0255">Endonuclease</keyword>
<evidence type="ECO:0000256" key="10">
    <source>
        <dbReference type="ARBA" id="ARBA00022723"/>
    </source>
</evidence>
<evidence type="ECO:0000256" key="1">
    <source>
        <dbReference type="ARBA" id="ARBA00000109"/>
    </source>
</evidence>
<comment type="catalytic activity">
    <reaction evidence="1 15">
        <text>Endonucleolytic cleavage to 5'-phosphomonoester.</text>
        <dbReference type="EC" id="3.1.26.3"/>
    </reaction>
</comment>
<dbReference type="RefSeq" id="WP_113919712.1">
    <property type="nucleotide sequence ID" value="NZ_QNRX01000003.1"/>
</dbReference>
<dbReference type="FunFam" id="1.10.1520.10:FF:000001">
    <property type="entry name" value="Ribonuclease 3"/>
    <property type="match status" value="1"/>
</dbReference>
<keyword evidence="5 15" id="KW-0963">Cytoplasm</keyword>
<dbReference type="GO" id="GO:0019843">
    <property type="term" value="F:rRNA binding"/>
    <property type="evidence" value="ECO:0007669"/>
    <property type="project" value="UniProtKB-KW"/>
</dbReference>
<evidence type="ECO:0000259" key="16">
    <source>
        <dbReference type="PROSITE" id="PS50137"/>
    </source>
</evidence>
<evidence type="ECO:0000256" key="12">
    <source>
        <dbReference type="ARBA" id="ARBA00022801"/>
    </source>
</evidence>
<feature type="binding site" evidence="15">
    <location>
        <position position="119"/>
    </location>
    <ligand>
        <name>Mg(2+)</name>
        <dbReference type="ChEBI" id="CHEBI:18420"/>
    </ligand>
</feature>
<feature type="domain" description="RNase III" evidence="17">
    <location>
        <begin position="3"/>
        <end position="130"/>
    </location>
</feature>
<dbReference type="Pfam" id="PF00035">
    <property type="entry name" value="dsrm"/>
    <property type="match status" value="1"/>
</dbReference>
<keyword evidence="19" id="KW-1185">Reference proteome</keyword>
<dbReference type="NCBIfam" id="TIGR02191">
    <property type="entry name" value="RNaseIII"/>
    <property type="match status" value="1"/>
</dbReference>
<dbReference type="InterPro" id="IPR014720">
    <property type="entry name" value="dsRBD_dom"/>
</dbReference>
<dbReference type="InterPro" id="IPR036389">
    <property type="entry name" value="RNase_III_sf"/>
</dbReference>
<dbReference type="GO" id="GO:0046872">
    <property type="term" value="F:metal ion binding"/>
    <property type="evidence" value="ECO:0007669"/>
    <property type="project" value="UniProtKB-KW"/>
</dbReference>
<evidence type="ECO:0000256" key="9">
    <source>
        <dbReference type="ARBA" id="ARBA00022722"/>
    </source>
</evidence>
<protein>
    <recommendedName>
        <fullName evidence="15">Ribonuclease 3</fullName>
        <ecNumber evidence="15">3.1.26.3</ecNumber>
    </recommendedName>
    <alternativeName>
        <fullName evidence="15">Ribonuclease III</fullName>
        <shortName evidence="15">RNase III</shortName>
    </alternativeName>
</protein>
<evidence type="ECO:0000259" key="17">
    <source>
        <dbReference type="PROSITE" id="PS50142"/>
    </source>
</evidence>
<evidence type="ECO:0000256" key="3">
    <source>
        <dbReference type="ARBA" id="ARBA00010183"/>
    </source>
</evidence>
<evidence type="ECO:0000256" key="6">
    <source>
        <dbReference type="ARBA" id="ARBA00022552"/>
    </source>
</evidence>
<dbReference type="PROSITE" id="PS50142">
    <property type="entry name" value="RNASE_3_2"/>
    <property type="match status" value="1"/>
</dbReference>
<reference evidence="18 19" key="1">
    <citation type="submission" date="2018-06" db="EMBL/GenBank/DDBJ databases">
        <title>Genomic Encyclopedia of Type Strains, Phase IV (KMG-IV): sequencing the most valuable type-strain genomes for metagenomic binning, comparative biology and taxonomic classification.</title>
        <authorList>
            <person name="Goeker M."/>
        </authorList>
    </citation>
    <scope>NUCLEOTIDE SEQUENCE [LARGE SCALE GENOMIC DNA]</scope>
    <source>
        <strain evidence="18 19">DSM 22112</strain>
    </source>
</reference>
<organism evidence="18 19">
    <name type="scientific">Alkalibaculum bacchi</name>
    <dbReference type="NCBI Taxonomy" id="645887"/>
    <lineage>
        <taxon>Bacteria</taxon>
        <taxon>Bacillati</taxon>
        <taxon>Bacillota</taxon>
        <taxon>Clostridia</taxon>
        <taxon>Eubacteriales</taxon>
        <taxon>Eubacteriaceae</taxon>
        <taxon>Alkalibaculum</taxon>
    </lineage>
</organism>
<proteinExistence type="inferred from homology"/>
<keyword evidence="15" id="KW-0699">rRNA-binding</keyword>
<dbReference type="GO" id="GO:0010468">
    <property type="term" value="P:regulation of gene expression"/>
    <property type="evidence" value="ECO:0007669"/>
    <property type="project" value="TreeGrafter"/>
</dbReference>
<sequence length="230" mass="25806">MKDDKIEIVIDYHFKDQSILKNALTHSSFINDKSKLKNNERLEFLGDAVLELVVSHYLYENCNNRAEGEMTKLRAKIVCTDSLAMAASDFQLGNYIYMGKGEENTGGRTRKSILANTFEAIIGAIFIDGGLEEARKFILCKLKNNIDDSVKGKLVFDYKTKLQEHIQQKADNDIDYVVISEEGPEHDKIFNIQLLLNGKVIGSGAGSSKKEAEQHAAYNGLIFLGEVHEK</sequence>
<dbReference type="Proteomes" id="UP000253490">
    <property type="component" value="Unassembled WGS sequence"/>
</dbReference>
<dbReference type="CDD" id="cd10845">
    <property type="entry name" value="DSRM_RNAse_III_family"/>
    <property type="match status" value="1"/>
</dbReference>
<feature type="active site" evidence="15">
    <location>
        <position position="47"/>
    </location>
</feature>
<dbReference type="Gene3D" id="3.30.160.20">
    <property type="match status" value="1"/>
</dbReference>
<keyword evidence="12 15" id="KW-0378">Hydrolase</keyword>
<dbReference type="OrthoDB" id="9805026at2"/>
<dbReference type="SUPFAM" id="SSF54768">
    <property type="entry name" value="dsRNA-binding domain-like"/>
    <property type="match status" value="1"/>
</dbReference>
<keyword evidence="13 15" id="KW-0460">Magnesium</keyword>
<comment type="function">
    <text evidence="15">Digests double-stranded RNA. Involved in the processing of primary rRNA transcript to yield the immediate precursors to the large and small rRNAs (23S and 16S). Processes some mRNAs, and tRNAs when they are encoded in the rRNA operon. Processes pre-crRNA and tracrRNA of type II CRISPR loci if present in the organism.</text>
</comment>
<dbReference type="AlphaFoldDB" id="A0A366IBX8"/>
<dbReference type="SMART" id="SM00358">
    <property type="entry name" value="DSRM"/>
    <property type="match status" value="1"/>
</dbReference>
<dbReference type="GO" id="GO:0005737">
    <property type="term" value="C:cytoplasm"/>
    <property type="evidence" value="ECO:0007669"/>
    <property type="project" value="UniProtKB-SubCell"/>
</dbReference>
<comment type="subcellular location">
    <subcellularLocation>
        <location evidence="2 15">Cytoplasm</location>
    </subcellularLocation>
</comment>
<evidence type="ECO:0000256" key="8">
    <source>
        <dbReference type="ARBA" id="ARBA00022694"/>
    </source>
</evidence>
<dbReference type="GO" id="GO:0003725">
    <property type="term" value="F:double-stranded RNA binding"/>
    <property type="evidence" value="ECO:0007669"/>
    <property type="project" value="TreeGrafter"/>
</dbReference>
<dbReference type="PROSITE" id="PS50137">
    <property type="entry name" value="DS_RBD"/>
    <property type="match status" value="1"/>
</dbReference>
<dbReference type="PANTHER" id="PTHR11207:SF0">
    <property type="entry name" value="RIBONUCLEASE 3"/>
    <property type="match status" value="1"/>
</dbReference>
<dbReference type="SMART" id="SM00535">
    <property type="entry name" value="RIBOc"/>
    <property type="match status" value="1"/>
</dbReference>
<keyword evidence="14 15" id="KW-0694">RNA-binding</keyword>
<feature type="binding site" evidence="15">
    <location>
        <position position="43"/>
    </location>
    <ligand>
        <name>Mg(2+)</name>
        <dbReference type="ChEBI" id="CHEBI:18420"/>
    </ligand>
</feature>
<gene>
    <name evidence="15" type="primary">rnc</name>
    <name evidence="18" type="ORF">DES36_10338</name>
</gene>
<feature type="binding site" evidence="15">
    <location>
        <position position="116"/>
    </location>
    <ligand>
        <name>Mg(2+)</name>
        <dbReference type="ChEBI" id="CHEBI:18420"/>
    </ligand>
</feature>
<evidence type="ECO:0000256" key="14">
    <source>
        <dbReference type="ARBA" id="ARBA00022884"/>
    </source>
</evidence>
<evidence type="ECO:0000256" key="2">
    <source>
        <dbReference type="ARBA" id="ARBA00004496"/>
    </source>
</evidence>
<evidence type="ECO:0000256" key="5">
    <source>
        <dbReference type="ARBA" id="ARBA00022490"/>
    </source>
</evidence>
<evidence type="ECO:0000256" key="15">
    <source>
        <dbReference type="HAMAP-Rule" id="MF_00104"/>
    </source>
</evidence>
<keyword evidence="7 15" id="KW-0507">mRNA processing</keyword>
<evidence type="ECO:0000313" key="19">
    <source>
        <dbReference type="Proteomes" id="UP000253490"/>
    </source>
</evidence>
<dbReference type="GO" id="GO:0006397">
    <property type="term" value="P:mRNA processing"/>
    <property type="evidence" value="ECO:0007669"/>
    <property type="project" value="UniProtKB-UniRule"/>
</dbReference>
<dbReference type="HAMAP" id="MF_00104">
    <property type="entry name" value="RNase_III"/>
    <property type="match status" value="1"/>
</dbReference>
<dbReference type="SUPFAM" id="SSF69065">
    <property type="entry name" value="RNase III domain-like"/>
    <property type="match status" value="1"/>
</dbReference>
<dbReference type="GO" id="GO:0008033">
    <property type="term" value="P:tRNA processing"/>
    <property type="evidence" value="ECO:0007669"/>
    <property type="project" value="UniProtKB-KW"/>
</dbReference>
<feature type="active site" evidence="15">
    <location>
        <position position="119"/>
    </location>
</feature>
<evidence type="ECO:0000256" key="13">
    <source>
        <dbReference type="ARBA" id="ARBA00022842"/>
    </source>
</evidence>
<evidence type="ECO:0000256" key="11">
    <source>
        <dbReference type="ARBA" id="ARBA00022759"/>
    </source>
</evidence>
<feature type="domain" description="DRBM" evidence="16">
    <location>
        <begin position="157"/>
        <end position="226"/>
    </location>
</feature>
<dbReference type="InterPro" id="IPR000999">
    <property type="entry name" value="RNase_III_dom"/>
</dbReference>
<dbReference type="GO" id="GO:0042802">
    <property type="term" value="F:identical protein binding"/>
    <property type="evidence" value="ECO:0007669"/>
    <property type="project" value="UniProtKB-ARBA"/>
</dbReference>
<keyword evidence="10 15" id="KW-0479">Metal-binding</keyword>
<dbReference type="GO" id="GO:0006364">
    <property type="term" value="P:rRNA processing"/>
    <property type="evidence" value="ECO:0007669"/>
    <property type="project" value="UniProtKB-UniRule"/>
</dbReference>
<evidence type="ECO:0000256" key="4">
    <source>
        <dbReference type="ARBA" id="ARBA00011738"/>
    </source>
</evidence>
<dbReference type="EMBL" id="QNRX01000003">
    <property type="protein sequence ID" value="RBP68277.1"/>
    <property type="molecule type" value="Genomic_DNA"/>
</dbReference>
<keyword evidence="9 15" id="KW-0540">Nuclease</keyword>
<dbReference type="GO" id="GO:0004525">
    <property type="term" value="F:ribonuclease III activity"/>
    <property type="evidence" value="ECO:0007669"/>
    <property type="project" value="UniProtKB-UniRule"/>
</dbReference>
<dbReference type="Gene3D" id="1.10.1520.10">
    <property type="entry name" value="Ribonuclease III domain"/>
    <property type="match status" value="1"/>
</dbReference>
<dbReference type="FunFam" id="3.30.160.20:FF:000003">
    <property type="entry name" value="Ribonuclease 3"/>
    <property type="match status" value="1"/>
</dbReference>
<dbReference type="EC" id="3.1.26.3" evidence="15"/>
<name>A0A366IBX8_9FIRM</name>
<evidence type="ECO:0000256" key="7">
    <source>
        <dbReference type="ARBA" id="ARBA00022664"/>
    </source>
</evidence>
<comment type="similarity">
    <text evidence="3">Belongs to the ribonuclease III family.</text>
</comment>
<comment type="cofactor">
    <cofactor evidence="15">
        <name>Mg(2+)</name>
        <dbReference type="ChEBI" id="CHEBI:18420"/>
    </cofactor>
</comment>
<comment type="caution">
    <text evidence="18">The sequence shown here is derived from an EMBL/GenBank/DDBJ whole genome shotgun (WGS) entry which is preliminary data.</text>
</comment>
<comment type="subunit">
    <text evidence="4 15">Homodimer.</text>
</comment>